<organism evidence="1 2">
    <name type="scientific">Amycolatopsis cynarae</name>
    <dbReference type="NCBI Taxonomy" id="2995223"/>
    <lineage>
        <taxon>Bacteria</taxon>
        <taxon>Bacillati</taxon>
        <taxon>Actinomycetota</taxon>
        <taxon>Actinomycetes</taxon>
        <taxon>Pseudonocardiales</taxon>
        <taxon>Pseudonocardiaceae</taxon>
        <taxon>Amycolatopsis</taxon>
    </lineage>
</organism>
<proteinExistence type="predicted"/>
<reference evidence="1" key="1">
    <citation type="submission" date="2022-11" db="EMBL/GenBank/DDBJ databases">
        <authorList>
            <person name="Mo P."/>
        </authorList>
    </citation>
    <scope>NUCLEOTIDE SEQUENCE</scope>
    <source>
        <strain evidence="1">HUAS 11-8</strain>
    </source>
</reference>
<evidence type="ECO:0000313" key="2">
    <source>
        <dbReference type="Proteomes" id="UP001163203"/>
    </source>
</evidence>
<gene>
    <name evidence="1" type="ORF">ORV05_04870</name>
</gene>
<name>A0ABY7B5B5_9PSEU</name>
<evidence type="ECO:0000313" key="1">
    <source>
        <dbReference type="EMBL" id="WAL67124.1"/>
    </source>
</evidence>
<protein>
    <submittedName>
        <fullName evidence="1">Uncharacterized protein</fullName>
    </submittedName>
</protein>
<dbReference type="EMBL" id="CP113836">
    <property type="protein sequence ID" value="WAL67124.1"/>
    <property type="molecule type" value="Genomic_DNA"/>
</dbReference>
<keyword evidence="2" id="KW-1185">Reference proteome</keyword>
<dbReference type="Proteomes" id="UP001163203">
    <property type="component" value="Chromosome"/>
</dbReference>
<sequence length="84" mass="9256">MAVTLKYTDPALVADVRRTADVPRSGQTASGYGGKIPTSGMVRYGTRWHRVYVMIWSNSGTAYILSKGERLILDPETTDKFSSV</sequence>
<accession>A0ABY7B5B5</accession>
<dbReference type="RefSeq" id="WP_268757251.1">
    <property type="nucleotide sequence ID" value="NZ_CP113836.1"/>
</dbReference>